<dbReference type="Proteomes" id="UP000620075">
    <property type="component" value="Unassembled WGS sequence"/>
</dbReference>
<keyword evidence="3" id="KW-0503">Monooxygenase</keyword>
<dbReference type="RefSeq" id="WP_338176756.1">
    <property type="nucleotide sequence ID" value="NZ_JAEKNQ010000019.1"/>
</dbReference>
<dbReference type="GO" id="GO:0004497">
    <property type="term" value="F:monooxygenase activity"/>
    <property type="evidence" value="ECO:0007669"/>
    <property type="project" value="UniProtKB-KW"/>
</dbReference>
<dbReference type="InterPro" id="IPR002938">
    <property type="entry name" value="FAD-bd"/>
</dbReference>
<dbReference type="InterPro" id="IPR050631">
    <property type="entry name" value="PheA/TfdB_FAD_monoxygenase"/>
</dbReference>
<evidence type="ECO:0000313" key="4">
    <source>
        <dbReference type="Proteomes" id="UP000620075"/>
    </source>
</evidence>
<evidence type="ECO:0000256" key="1">
    <source>
        <dbReference type="ARBA" id="ARBA00023002"/>
    </source>
</evidence>
<reference evidence="3 4" key="1">
    <citation type="submission" date="2020-10" db="EMBL/GenBank/DDBJ databases">
        <title>Ca. Dormibacterota MAGs.</title>
        <authorList>
            <person name="Montgomery K."/>
        </authorList>
    </citation>
    <scope>NUCLEOTIDE SEQUENCE [LARGE SCALE GENOMIC DNA]</scope>
    <source>
        <strain evidence="3">SC8811_S16_3</strain>
    </source>
</reference>
<feature type="domain" description="FAD-binding" evidence="2">
    <location>
        <begin position="96"/>
        <end position="241"/>
    </location>
</feature>
<comment type="caution">
    <text evidence="3">The sequence shown here is derived from an EMBL/GenBank/DDBJ whole genome shotgun (WGS) entry which is preliminary data.</text>
</comment>
<dbReference type="Gene3D" id="3.50.50.60">
    <property type="entry name" value="FAD/NAD(P)-binding domain"/>
    <property type="match status" value="1"/>
</dbReference>
<protein>
    <submittedName>
        <fullName evidence="3">FAD-dependent monooxygenase</fullName>
    </submittedName>
</protein>
<sequence>MAEFLQDPLGALLPREDPSSLQLEDARHWLSVYRELVDFCDGMLTGDSADNDLLALTGRRRRLNRRLAAGLQREASSPPMDVLWFRISRRRGDPVEVFGKGASGQMAIFLNRNDYWQIAYIIPKASGAELEAEGIEAFRRRVAEMAPEYAERAGELKSWDDIKLLTVRSDRLRRWWKPGLLLIGDAAHAMSPVGGVGINLAIQDAVATYNLLAEPLMDSIAPDASLTSVQKRRRLPTYLTQRMQEFMQSVVMRRIKSGTPSRQIPWFAAMALRIRPLRNLGAYLIAVGFHPERVRSIQPRPTN</sequence>
<evidence type="ECO:0000259" key="2">
    <source>
        <dbReference type="Pfam" id="PF01494"/>
    </source>
</evidence>
<accession>A0A934N6B5</accession>
<dbReference type="PANTHER" id="PTHR43476:SF5">
    <property type="entry name" value="FAD-DEPENDENT MONOOXYGENASE"/>
    <property type="match status" value="1"/>
</dbReference>
<keyword evidence="1" id="KW-0560">Oxidoreductase</keyword>
<proteinExistence type="predicted"/>
<organism evidence="3 4">
    <name type="scientific">Candidatus Dormiibacter inghamiae</name>
    <dbReference type="NCBI Taxonomy" id="3127013"/>
    <lineage>
        <taxon>Bacteria</taxon>
        <taxon>Bacillati</taxon>
        <taxon>Candidatus Dormiibacterota</taxon>
        <taxon>Candidatus Dormibacteria</taxon>
        <taxon>Candidatus Dormibacterales</taxon>
        <taxon>Candidatus Dormibacteraceae</taxon>
        <taxon>Candidatus Dormiibacter</taxon>
    </lineage>
</organism>
<dbReference type="PANTHER" id="PTHR43476">
    <property type="entry name" value="3-(3-HYDROXY-PHENYL)PROPIONATE/3-HYDROXYCINNAMIC ACID HYDROXYLASE"/>
    <property type="match status" value="1"/>
</dbReference>
<gene>
    <name evidence="3" type="ORF">JF888_03850</name>
</gene>
<dbReference type="GO" id="GO:0071949">
    <property type="term" value="F:FAD binding"/>
    <property type="evidence" value="ECO:0007669"/>
    <property type="project" value="InterPro"/>
</dbReference>
<dbReference type="EMBL" id="JAEKNQ010000019">
    <property type="protein sequence ID" value="MBJ7602315.1"/>
    <property type="molecule type" value="Genomic_DNA"/>
</dbReference>
<dbReference type="InterPro" id="IPR036188">
    <property type="entry name" value="FAD/NAD-bd_sf"/>
</dbReference>
<name>A0A934N6B5_9BACT</name>
<evidence type="ECO:0000313" key="3">
    <source>
        <dbReference type="EMBL" id="MBJ7602315.1"/>
    </source>
</evidence>
<dbReference type="SUPFAM" id="SSF51905">
    <property type="entry name" value="FAD/NAD(P)-binding domain"/>
    <property type="match status" value="1"/>
</dbReference>
<dbReference type="AlphaFoldDB" id="A0A934N6B5"/>
<dbReference type="Pfam" id="PF01494">
    <property type="entry name" value="FAD_binding_3"/>
    <property type="match status" value="1"/>
</dbReference>
<dbReference type="PRINTS" id="PR00420">
    <property type="entry name" value="RNGMNOXGNASE"/>
</dbReference>